<reference evidence="1 2" key="1">
    <citation type="submission" date="2016-10" db="EMBL/GenBank/DDBJ databases">
        <authorList>
            <person name="Varghese N."/>
            <person name="Submissions S."/>
        </authorList>
    </citation>
    <scope>NUCLEOTIDE SEQUENCE [LARGE SCALE GENOMIC DNA]</scope>
    <source>
        <strain evidence="1 2">CECT 8317</strain>
    </source>
</reference>
<gene>
    <name evidence="1" type="ORF">SAMN05216586_11627</name>
</gene>
<dbReference type="RefSeq" id="WP_088277612.1">
    <property type="nucleotide sequence ID" value="NZ_FNVE01000016.1"/>
</dbReference>
<comment type="caution">
    <text evidence="1">The sequence shown here is derived from an EMBL/GenBank/DDBJ whole genome shotgun (WGS) entry which is preliminary data.</text>
</comment>
<evidence type="ECO:0000313" key="2">
    <source>
        <dbReference type="Proteomes" id="UP000243518"/>
    </source>
</evidence>
<keyword evidence="2" id="KW-1185">Reference proteome</keyword>
<protein>
    <submittedName>
        <fullName evidence="1">Uncharacterized protein</fullName>
    </submittedName>
</protein>
<evidence type="ECO:0000313" key="1">
    <source>
        <dbReference type="EMBL" id="SEG69761.1"/>
    </source>
</evidence>
<name>A0AAQ1JRG5_9GAMM</name>
<dbReference type="Proteomes" id="UP000243518">
    <property type="component" value="Unassembled WGS sequence"/>
</dbReference>
<proteinExistence type="predicted"/>
<organism evidence="1 2">
    <name type="scientific">Halopseudomonas aestusnigri</name>
    <dbReference type="NCBI Taxonomy" id="857252"/>
    <lineage>
        <taxon>Bacteria</taxon>
        <taxon>Pseudomonadati</taxon>
        <taxon>Pseudomonadota</taxon>
        <taxon>Gammaproteobacteria</taxon>
        <taxon>Pseudomonadales</taxon>
        <taxon>Pseudomonadaceae</taxon>
        <taxon>Halopseudomonas</taxon>
    </lineage>
</organism>
<accession>A0AAQ1JRG5</accession>
<dbReference type="EMBL" id="FNVE01000016">
    <property type="protein sequence ID" value="SEG69761.1"/>
    <property type="molecule type" value="Genomic_DNA"/>
</dbReference>
<dbReference type="AlphaFoldDB" id="A0AAQ1JRG5"/>
<sequence>MGRSLSLEKIPSEIRNSFLALCADQPGLTLNDHVDWFSEQGYKVSRSAIHRYITAHIQPDSEAESCGELPEQWSIRLQCLTIAASYAQPQNKEELLAAAEELLAWVKASK</sequence>